<dbReference type="PRINTS" id="PR00420">
    <property type="entry name" value="RNGMNOXGNASE"/>
</dbReference>
<gene>
    <name evidence="4" type="ORF">H0P51_00385</name>
</gene>
<evidence type="ECO:0000256" key="2">
    <source>
        <dbReference type="SAM" id="MobiDB-lite"/>
    </source>
</evidence>
<keyword evidence="5" id="KW-1185">Reference proteome</keyword>
<organism evidence="4 5">
    <name type="scientific">Mycobacterium vicinigordonae</name>
    <dbReference type="NCBI Taxonomy" id="1719132"/>
    <lineage>
        <taxon>Bacteria</taxon>
        <taxon>Bacillati</taxon>
        <taxon>Actinomycetota</taxon>
        <taxon>Actinomycetes</taxon>
        <taxon>Mycobacteriales</taxon>
        <taxon>Mycobacteriaceae</taxon>
        <taxon>Mycobacterium</taxon>
    </lineage>
</organism>
<dbReference type="Proteomes" id="UP000510682">
    <property type="component" value="Chromosome"/>
</dbReference>
<name>A0A7D6DZT0_9MYCO</name>
<evidence type="ECO:0000313" key="4">
    <source>
        <dbReference type="EMBL" id="QLL07530.1"/>
    </source>
</evidence>
<dbReference type="AlphaFoldDB" id="A0A7D6DZT0"/>
<feature type="domain" description="FAD-binding" evidence="3">
    <location>
        <begin position="6"/>
        <end position="345"/>
    </location>
</feature>
<sequence>MSETTYDVAIIGYGPTGATAANILGQAGLNVVVIERDSDVYSRARAISTDEEVMRIWQSVGLAERLQRDMLPDRPTAFVDADGVPFIESTIAARGSGHPPQQFLYQPAVDAVLREGVARFLNVEVLLEHEVLRTRNHADHAELLVLDARTETLRTVRASYVIAADGGSSPTRGLLGIGYSGRTYSERWVVIDTKVLKEWDAHDRLRFHCNPDRPTVDCPTPLGHHRWEFPARADEDDAILTSDAAVWQVLHDQGITEEHVKILRAVIYSHHVRVADRWRVGRVFLAGDAAHAMPPWIGQGMSAGVRDAANLCWKLAAVLAGQAPQEILDSYEAERKPHVTEVTCRAVRVGRIITERNKLLAGARNLLIRTITKVPGVISGSQRLFWIPDAFYAAGFFAAGARTLPGRGKSQAVGWQIPQPWVTDATGAVARLDDVLGGQWALLHLSTAPAGRRAWADLGVPILRIGSDIADHTGTLSSWLRSKKAAAVVIRPDGFIYAAADLTATLPPPPAGLRTPCPPARKNEHRNGVSA</sequence>
<dbReference type="GO" id="GO:0071949">
    <property type="term" value="F:FAD binding"/>
    <property type="evidence" value="ECO:0007669"/>
    <property type="project" value="InterPro"/>
</dbReference>
<dbReference type="KEGG" id="mgor:H0P51_00385"/>
<keyword evidence="1" id="KW-0560">Oxidoreductase</keyword>
<dbReference type="PANTHER" id="PTHR43476:SF3">
    <property type="entry name" value="FAD-BINDING MONOOXYGENASE"/>
    <property type="match status" value="1"/>
</dbReference>
<reference evidence="4" key="2">
    <citation type="submission" date="2020-07" db="EMBL/GenBank/DDBJ databases">
        <authorList>
            <person name="Yu X."/>
        </authorList>
    </citation>
    <scope>NUCLEOTIDE SEQUENCE [LARGE SCALE GENOMIC DNA]</scope>
    <source>
        <strain evidence="4">24T</strain>
    </source>
</reference>
<feature type="compositionally biased region" description="Basic and acidic residues" evidence="2">
    <location>
        <begin position="521"/>
        <end position="531"/>
    </location>
</feature>
<reference evidence="4" key="1">
    <citation type="submission" date="2020-07" db="EMBL/GenBank/DDBJ databases">
        <title>Description of Mycobacterium gordonae subsp. intergordonae subsp.nov. and Mycobacterium gordonae subsp. gordonae subsp. nov.</title>
        <authorList>
            <person name="Huang H."/>
        </authorList>
    </citation>
    <scope>NUCLEOTIDE SEQUENCE [LARGE SCALE GENOMIC DNA]</scope>
    <source>
        <strain evidence="4">24T</strain>
    </source>
</reference>
<dbReference type="Pfam" id="PF01494">
    <property type="entry name" value="FAD_binding_3"/>
    <property type="match status" value="1"/>
</dbReference>
<accession>A0A7D6DZT0</accession>
<feature type="compositionally biased region" description="Pro residues" evidence="2">
    <location>
        <begin position="508"/>
        <end position="519"/>
    </location>
</feature>
<dbReference type="EMBL" id="CP059165">
    <property type="protein sequence ID" value="QLL07530.1"/>
    <property type="molecule type" value="Genomic_DNA"/>
</dbReference>
<dbReference type="NCBIfam" id="NF004829">
    <property type="entry name" value="PRK06183.1-3"/>
    <property type="match status" value="1"/>
</dbReference>
<dbReference type="Gene3D" id="3.30.70.2450">
    <property type="match status" value="1"/>
</dbReference>
<dbReference type="SUPFAM" id="SSF51905">
    <property type="entry name" value="FAD/NAD(P)-binding domain"/>
    <property type="match status" value="1"/>
</dbReference>
<dbReference type="RefSeq" id="WP_180916103.1">
    <property type="nucleotide sequence ID" value="NZ_CP059165.1"/>
</dbReference>
<dbReference type="PANTHER" id="PTHR43476">
    <property type="entry name" value="3-(3-HYDROXY-PHENYL)PROPIONATE/3-HYDROXYCINNAMIC ACID HYDROXYLASE"/>
    <property type="match status" value="1"/>
</dbReference>
<dbReference type="Gene3D" id="3.40.30.120">
    <property type="match status" value="1"/>
</dbReference>
<dbReference type="InterPro" id="IPR002938">
    <property type="entry name" value="FAD-bd"/>
</dbReference>
<evidence type="ECO:0000256" key="1">
    <source>
        <dbReference type="ARBA" id="ARBA00023002"/>
    </source>
</evidence>
<dbReference type="GO" id="GO:0008688">
    <property type="term" value="F:3-(3-hydroxyphenyl)propionate hydroxylase activity"/>
    <property type="evidence" value="ECO:0007669"/>
    <property type="project" value="TreeGrafter"/>
</dbReference>
<dbReference type="InterPro" id="IPR050631">
    <property type="entry name" value="PheA/TfdB_FAD_monoxygenase"/>
</dbReference>
<proteinExistence type="predicted"/>
<dbReference type="GO" id="GO:0019622">
    <property type="term" value="P:3-(3-hydroxy)phenylpropionate catabolic process"/>
    <property type="evidence" value="ECO:0007669"/>
    <property type="project" value="TreeGrafter"/>
</dbReference>
<dbReference type="InterPro" id="IPR036188">
    <property type="entry name" value="FAD/NAD-bd_sf"/>
</dbReference>
<feature type="region of interest" description="Disordered" evidence="2">
    <location>
        <begin position="508"/>
        <end position="531"/>
    </location>
</feature>
<evidence type="ECO:0000259" key="3">
    <source>
        <dbReference type="Pfam" id="PF01494"/>
    </source>
</evidence>
<dbReference type="Gene3D" id="3.50.50.60">
    <property type="entry name" value="FAD/NAD(P)-binding domain"/>
    <property type="match status" value="1"/>
</dbReference>
<protein>
    <submittedName>
        <fullName evidence="4">Bifunctional 3-(3-hydroxy-phenyl)propionate/3-hydroxycinnamic acid hydroxylase</fullName>
    </submittedName>
</protein>
<evidence type="ECO:0000313" key="5">
    <source>
        <dbReference type="Proteomes" id="UP000510682"/>
    </source>
</evidence>